<dbReference type="PANTHER" id="PTHR30461:SF2">
    <property type="entry name" value="SERINE RECOMBINASE PINE-RELATED"/>
    <property type="match status" value="1"/>
</dbReference>
<keyword evidence="5" id="KW-1185">Reference proteome</keyword>
<dbReference type="InterPro" id="IPR006119">
    <property type="entry name" value="Resolv_N"/>
</dbReference>
<dbReference type="GO" id="GO:0003677">
    <property type="term" value="F:DNA binding"/>
    <property type="evidence" value="ECO:0007669"/>
    <property type="project" value="UniProtKB-KW"/>
</dbReference>
<evidence type="ECO:0000256" key="2">
    <source>
        <dbReference type="ARBA" id="ARBA00023172"/>
    </source>
</evidence>
<organism evidence="4 5">
    <name type="scientific">Candidatus Entotheonella gemina</name>
    <dbReference type="NCBI Taxonomy" id="1429439"/>
    <lineage>
        <taxon>Bacteria</taxon>
        <taxon>Pseudomonadati</taxon>
        <taxon>Nitrospinota/Tectimicrobiota group</taxon>
        <taxon>Candidatus Tectimicrobiota</taxon>
        <taxon>Candidatus Entotheonellia</taxon>
        <taxon>Candidatus Entotheonellales</taxon>
        <taxon>Candidatus Entotheonellaceae</taxon>
        <taxon>Candidatus Entotheonella</taxon>
    </lineage>
</organism>
<dbReference type="Gene3D" id="3.40.50.1390">
    <property type="entry name" value="Resolvase, N-terminal catalytic domain"/>
    <property type="match status" value="1"/>
</dbReference>
<dbReference type="PROSITE" id="PS51736">
    <property type="entry name" value="RECOMBINASES_3"/>
    <property type="match status" value="1"/>
</dbReference>
<evidence type="ECO:0000313" key="5">
    <source>
        <dbReference type="Proteomes" id="UP000019140"/>
    </source>
</evidence>
<protein>
    <submittedName>
        <fullName evidence="4">Resolvase</fullName>
    </submittedName>
</protein>
<dbReference type="EMBL" id="AZHX01001935">
    <property type="protein sequence ID" value="ETW98541.1"/>
    <property type="molecule type" value="Genomic_DNA"/>
</dbReference>
<dbReference type="InterPro" id="IPR036162">
    <property type="entry name" value="Resolvase-like_N_sf"/>
</dbReference>
<evidence type="ECO:0000313" key="4">
    <source>
        <dbReference type="EMBL" id="ETW98541.1"/>
    </source>
</evidence>
<keyword evidence="1" id="KW-0238">DNA-binding</keyword>
<dbReference type="Pfam" id="PF00239">
    <property type="entry name" value="Resolvase"/>
    <property type="match status" value="1"/>
</dbReference>
<dbReference type="SMART" id="SM00857">
    <property type="entry name" value="Resolvase"/>
    <property type="match status" value="1"/>
</dbReference>
<dbReference type="HOGENOM" id="CLU_010686_0_1_7"/>
<dbReference type="Pfam" id="PF07508">
    <property type="entry name" value="Recombinase"/>
    <property type="match status" value="1"/>
</dbReference>
<gene>
    <name evidence="4" type="ORF">ETSY2_42660</name>
</gene>
<dbReference type="InterPro" id="IPR050639">
    <property type="entry name" value="SSR_resolvase"/>
</dbReference>
<feature type="domain" description="Resolvase/invertase-type recombinase catalytic" evidence="3">
    <location>
        <begin position="5"/>
        <end position="140"/>
    </location>
</feature>
<keyword evidence="2" id="KW-0233">DNA recombination</keyword>
<dbReference type="CDD" id="cd03768">
    <property type="entry name" value="SR_ResInv"/>
    <property type="match status" value="1"/>
</dbReference>
<name>W4LMF0_9BACT</name>
<dbReference type="PANTHER" id="PTHR30461">
    <property type="entry name" value="DNA-INVERTASE FROM LAMBDOID PROPHAGE"/>
    <property type="match status" value="1"/>
</dbReference>
<accession>W4LMF0</accession>
<comment type="caution">
    <text evidence="4">The sequence shown here is derived from an EMBL/GenBank/DDBJ whole genome shotgun (WGS) entry which is preliminary data.</text>
</comment>
<dbReference type="Proteomes" id="UP000019140">
    <property type="component" value="Unassembled WGS sequence"/>
</dbReference>
<dbReference type="AlphaFoldDB" id="W4LMF0"/>
<dbReference type="PATRIC" id="fig|1429439.4.peg.7157"/>
<proteinExistence type="predicted"/>
<dbReference type="InterPro" id="IPR011109">
    <property type="entry name" value="DNA_bind_recombinase_dom"/>
</dbReference>
<sequence>METTDCIAYYRVSTDRQGRSGLGLEAQQQAVRDFLAGREELIESFTEIESGRKNDRPQLTAALDACRRHKATLVIAKLDRLARNVYFISGLMESGVEFVAVDMPEANRLTIHILAAVAEHEREMISQRTKVALKAAKARGVKLGSPEPSRGAAIRTQVLQEKADRFAANMLPIIHDLQAQGITGYRAIARALNARGIKTANGRQWYATTVKNLLQRPHGDNMCHLATDAI</sequence>
<evidence type="ECO:0000259" key="3">
    <source>
        <dbReference type="PROSITE" id="PS51736"/>
    </source>
</evidence>
<evidence type="ECO:0000256" key="1">
    <source>
        <dbReference type="ARBA" id="ARBA00023125"/>
    </source>
</evidence>
<dbReference type="SUPFAM" id="SSF53041">
    <property type="entry name" value="Resolvase-like"/>
    <property type="match status" value="1"/>
</dbReference>
<dbReference type="GO" id="GO:0000150">
    <property type="term" value="F:DNA strand exchange activity"/>
    <property type="evidence" value="ECO:0007669"/>
    <property type="project" value="InterPro"/>
</dbReference>
<reference evidence="4 5" key="1">
    <citation type="journal article" date="2014" name="Nature">
        <title>An environmental bacterial taxon with a large and distinct metabolic repertoire.</title>
        <authorList>
            <person name="Wilson M.C."/>
            <person name="Mori T."/>
            <person name="Ruckert C."/>
            <person name="Uria A.R."/>
            <person name="Helf M.J."/>
            <person name="Takada K."/>
            <person name="Gernert C."/>
            <person name="Steffens U.A."/>
            <person name="Heycke N."/>
            <person name="Schmitt S."/>
            <person name="Rinke C."/>
            <person name="Helfrich E.J."/>
            <person name="Brachmann A.O."/>
            <person name="Gurgui C."/>
            <person name="Wakimoto T."/>
            <person name="Kracht M."/>
            <person name="Crusemann M."/>
            <person name="Hentschel U."/>
            <person name="Abe I."/>
            <person name="Matsunaga S."/>
            <person name="Kalinowski J."/>
            <person name="Takeyama H."/>
            <person name="Piel J."/>
        </authorList>
    </citation>
    <scope>NUCLEOTIDE SEQUENCE [LARGE SCALE GENOMIC DNA]</scope>
    <source>
        <strain evidence="5">TSY2</strain>
    </source>
</reference>